<evidence type="ECO:0000313" key="2">
    <source>
        <dbReference type="EMBL" id="CAK1541992.1"/>
    </source>
</evidence>
<organism evidence="2 3">
    <name type="scientific">Leptosia nina</name>
    <dbReference type="NCBI Taxonomy" id="320188"/>
    <lineage>
        <taxon>Eukaryota</taxon>
        <taxon>Metazoa</taxon>
        <taxon>Ecdysozoa</taxon>
        <taxon>Arthropoda</taxon>
        <taxon>Hexapoda</taxon>
        <taxon>Insecta</taxon>
        <taxon>Pterygota</taxon>
        <taxon>Neoptera</taxon>
        <taxon>Endopterygota</taxon>
        <taxon>Lepidoptera</taxon>
        <taxon>Glossata</taxon>
        <taxon>Ditrysia</taxon>
        <taxon>Papilionoidea</taxon>
        <taxon>Pieridae</taxon>
        <taxon>Pierinae</taxon>
        <taxon>Leptosia</taxon>
    </lineage>
</organism>
<dbReference type="Proteomes" id="UP001497472">
    <property type="component" value="Unassembled WGS sequence"/>
</dbReference>
<comment type="caution">
    <text evidence="2">The sequence shown here is derived from an EMBL/GenBank/DDBJ whole genome shotgun (WGS) entry which is preliminary data.</text>
</comment>
<dbReference type="EMBL" id="CAVLEF010000003">
    <property type="protein sequence ID" value="CAK1541992.1"/>
    <property type="molecule type" value="Genomic_DNA"/>
</dbReference>
<gene>
    <name evidence="2" type="ORF">LNINA_LOCUS1932</name>
</gene>
<dbReference type="SUPFAM" id="SSF47391">
    <property type="entry name" value="Dimerization-anchoring domain of cAMP-dependent PK regulatory subunit"/>
    <property type="match status" value="1"/>
</dbReference>
<dbReference type="CDD" id="cd12100">
    <property type="entry name" value="DD_CABYR_SP17"/>
    <property type="match status" value="1"/>
</dbReference>
<sequence>MEEAKLCNNVCQIKVPKGLQELMSDISREVLRAQPKNVYSFIANYLHALLEVRDNIYIADEVCNDIVESSYQPKAIEEFRNSLIKEDSIENKEIMEIFSQSSTDDNVSSTSLAGSYVTLPRHTPYSAHQDTLSSISERNRRLGE</sequence>
<dbReference type="InterPro" id="IPR003117">
    <property type="entry name" value="cAMP_dep_PK_reg_su_I/II_a/b"/>
</dbReference>
<evidence type="ECO:0000313" key="3">
    <source>
        <dbReference type="Proteomes" id="UP001497472"/>
    </source>
</evidence>
<dbReference type="Pfam" id="PF02197">
    <property type="entry name" value="RIIa"/>
    <property type="match status" value="1"/>
</dbReference>
<dbReference type="AlphaFoldDB" id="A0AAV1IZD5"/>
<keyword evidence="3" id="KW-1185">Reference proteome</keyword>
<proteinExistence type="predicted"/>
<dbReference type="SMART" id="SM00394">
    <property type="entry name" value="RIIa"/>
    <property type="match status" value="1"/>
</dbReference>
<protein>
    <recommendedName>
        <fullName evidence="1">RIIa domain-containing protein</fullName>
    </recommendedName>
</protein>
<dbReference type="InterPro" id="IPR047579">
    <property type="entry name" value="DD_CABYR_SP17"/>
</dbReference>
<name>A0AAV1IZD5_9NEOP</name>
<accession>A0AAV1IZD5</accession>
<dbReference type="Gene3D" id="1.20.890.10">
    <property type="entry name" value="cAMP-dependent protein kinase regulatory subunit, dimerization-anchoring domain"/>
    <property type="match status" value="1"/>
</dbReference>
<evidence type="ECO:0000259" key="1">
    <source>
        <dbReference type="SMART" id="SM00394"/>
    </source>
</evidence>
<reference evidence="2 3" key="1">
    <citation type="submission" date="2023-11" db="EMBL/GenBank/DDBJ databases">
        <authorList>
            <person name="Okamura Y."/>
        </authorList>
    </citation>
    <scope>NUCLEOTIDE SEQUENCE [LARGE SCALE GENOMIC DNA]</scope>
</reference>
<feature type="domain" description="RIIa" evidence="1">
    <location>
        <begin position="17"/>
        <end position="54"/>
    </location>
</feature>